<dbReference type="EC" id="3.4.21.89" evidence="3"/>
<feature type="transmembrane region" description="Helical" evidence="3">
    <location>
        <begin position="217"/>
        <end position="238"/>
    </location>
</feature>
<feature type="domain" description="Peptidase S26" evidence="4">
    <location>
        <begin position="36"/>
        <end position="187"/>
    </location>
</feature>
<dbReference type="InterPro" id="IPR000223">
    <property type="entry name" value="Pept_S26A_signal_pept_1"/>
</dbReference>
<protein>
    <recommendedName>
        <fullName evidence="3">Signal peptidase I</fullName>
        <ecNumber evidence="3">3.4.21.89</ecNumber>
    </recommendedName>
</protein>
<keyword evidence="3" id="KW-0645">Protease</keyword>
<dbReference type="PANTHER" id="PTHR43390:SF1">
    <property type="entry name" value="CHLOROPLAST PROCESSING PEPTIDASE"/>
    <property type="match status" value="1"/>
</dbReference>
<evidence type="ECO:0000256" key="1">
    <source>
        <dbReference type="ARBA" id="ARBA00004401"/>
    </source>
</evidence>
<keyword evidence="3 5" id="KW-0378">Hydrolase</keyword>
<dbReference type="PANTHER" id="PTHR43390">
    <property type="entry name" value="SIGNAL PEPTIDASE I"/>
    <property type="match status" value="1"/>
</dbReference>
<sequence>MSVTTSRGTTAIRGDRTGRSGRVASGLAIALGCVMFLGGFAWAGLVYRPYTVPTESMRPTVMPGDKVLAQKVSGSQVHRGDVVVFKDPLWGNEPLVKRVVAVGGDVVACCDRQGRLTVDGVPVEETYLQGHGRSAQEAFKATVAKGELFMLGDDRSVSEDSRVHLEDAEGGAVPVGDVKGRVDATAWPLGRMGMLPTTSAFDALPGGGQSPQGPLRWITFLIVAGAALILGGAAYEPVAKALRRRR</sequence>
<dbReference type="Pfam" id="PF10502">
    <property type="entry name" value="Peptidase_S26"/>
    <property type="match status" value="1"/>
</dbReference>
<dbReference type="RefSeq" id="WP_330792729.1">
    <property type="nucleotide sequence ID" value="NZ_JAZEWV010000001.1"/>
</dbReference>
<gene>
    <name evidence="5" type="primary">lepB</name>
    <name evidence="5" type="ORF">V2S66_02670</name>
</gene>
<evidence type="ECO:0000313" key="6">
    <source>
        <dbReference type="Proteomes" id="UP001344658"/>
    </source>
</evidence>
<proteinExistence type="inferred from homology"/>
<dbReference type="InterPro" id="IPR036286">
    <property type="entry name" value="LexA/Signal_pep-like_sf"/>
</dbReference>
<keyword evidence="3" id="KW-0472">Membrane</keyword>
<evidence type="ECO:0000256" key="2">
    <source>
        <dbReference type="ARBA" id="ARBA00009370"/>
    </source>
</evidence>
<reference evidence="5 6" key="1">
    <citation type="submission" date="2023-12" db="EMBL/GenBank/DDBJ databases">
        <title>Streptomyces sp. V4-01.</title>
        <authorList>
            <person name="Somphong A."/>
            <person name="Phongsopitanun W."/>
        </authorList>
    </citation>
    <scope>NUCLEOTIDE SEQUENCE [LARGE SCALE GENOMIC DNA]</scope>
    <source>
        <strain evidence="5 6">V4-01</strain>
    </source>
</reference>
<keyword evidence="6" id="KW-1185">Reference proteome</keyword>
<dbReference type="PRINTS" id="PR00727">
    <property type="entry name" value="LEADERPTASE"/>
</dbReference>
<comment type="catalytic activity">
    <reaction evidence="3">
        <text>Cleavage of hydrophobic, N-terminal signal or leader sequences from secreted and periplasmic proteins.</text>
        <dbReference type="EC" id="3.4.21.89"/>
    </reaction>
</comment>
<dbReference type="PROSITE" id="PS51257">
    <property type="entry name" value="PROKAR_LIPOPROTEIN"/>
    <property type="match status" value="1"/>
</dbReference>
<comment type="subcellular location">
    <subcellularLocation>
        <location evidence="1">Cell membrane</location>
        <topology evidence="1">Single-pass type II membrane protein</topology>
    </subcellularLocation>
    <subcellularLocation>
        <location evidence="3">Membrane</location>
        <topology evidence="3">Single-pass type II membrane protein</topology>
    </subcellularLocation>
</comment>
<comment type="similarity">
    <text evidence="2 3">Belongs to the peptidase S26 family.</text>
</comment>
<dbReference type="Proteomes" id="UP001344658">
    <property type="component" value="Unassembled WGS sequence"/>
</dbReference>
<name>A0ABU7P4X7_9ACTN</name>
<dbReference type="GO" id="GO:0009003">
    <property type="term" value="F:signal peptidase activity"/>
    <property type="evidence" value="ECO:0007669"/>
    <property type="project" value="UniProtKB-EC"/>
</dbReference>
<keyword evidence="3" id="KW-0812">Transmembrane</keyword>
<dbReference type="CDD" id="cd06530">
    <property type="entry name" value="S26_SPase_I"/>
    <property type="match status" value="1"/>
</dbReference>
<keyword evidence="3" id="KW-1133">Transmembrane helix</keyword>
<evidence type="ECO:0000256" key="3">
    <source>
        <dbReference type="RuleBase" id="RU362042"/>
    </source>
</evidence>
<organism evidence="5 6">
    <name type="scientific">Actinacidiphila polyblastidii</name>
    <dbReference type="NCBI Taxonomy" id="3110430"/>
    <lineage>
        <taxon>Bacteria</taxon>
        <taxon>Bacillati</taxon>
        <taxon>Actinomycetota</taxon>
        <taxon>Actinomycetes</taxon>
        <taxon>Kitasatosporales</taxon>
        <taxon>Streptomycetaceae</taxon>
        <taxon>Actinacidiphila</taxon>
    </lineage>
</organism>
<dbReference type="EMBL" id="JAZEWV010000001">
    <property type="protein sequence ID" value="MEE4540869.1"/>
    <property type="molecule type" value="Genomic_DNA"/>
</dbReference>
<accession>A0ABU7P4X7</accession>
<evidence type="ECO:0000259" key="4">
    <source>
        <dbReference type="Pfam" id="PF10502"/>
    </source>
</evidence>
<dbReference type="Gene3D" id="2.10.109.10">
    <property type="entry name" value="Umud Fragment, subunit A"/>
    <property type="match status" value="1"/>
</dbReference>
<dbReference type="SUPFAM" id="SSF51306">
    <property type="entry name" value="LexA/Signal peptidase"/>
    <property type="match status" value="1"/>
</dbReference>
<comment type="caution">
    <text evidence="3">Lacks conserved residue(s) required for the propagation of feature annotation.</text>
</comment>
<comment type="caution">
    <text evidence="5">The sequence shown here is derived from an EMBL/GenBank/DDBJ whole genome shotgun (WGS) entry which is preliminary data.</text>
</comment>
<dbReference type="InterPro" id="IPR019533">
    <property type="entry name" value="Peptidase_S26"/>
</dbReference>
<evidence type="ECO:0000313" key="5">
    <source>
        <dbReference type="EMBL" id="MEE4540869.1"/>
    </source>
</evidence>
<dbReference type="NCBIfam" id="TIGR02227">
    <property type="entry name" value="sigpep_I_bact"/>
    <property type="match status" value="1"/>
</dbReference>
<feature type="transmembrane region" description="Helical" evidence="3">
    <location>
        <begin position="23"/>
        <end position="47"/>
    </location>
</feature>